<name>A0AAD6ZJE3_9AGAR</name>
<gene>
    <name evidence="3" type="ORF">DFH08DRAFT_710935</name>
</gene>
<protein>
    <recommendedName>
        <fullName evidence="2">DUF6818 domain-containing protein</fullName>
    </recommendedName>
</protein>
<dbReference type="Pfam" id="PF20681">
    <property type="entry name" value="DUF6818"/>
    <property type="match status" value="1"/>
</dbReference>
<evidence type="ECO:0000256" key="1">
    <source>
        <dbReference type="SAM" id="MobiDB-lite"/>
    </source>
</evidence>
<feature type="region of interest" description="Disordered" evidence="1">
    <location>
        <begin position="25"/>
        <end position="103"/>
    </location>
</feature>
<accession>A0AAD6ZJE3</accession>
<reference evidence="3" key="1">
    <citation type="submission" date="2023-03" db="EMBL/GenBank/DDBJ databases">
        <title>Massive genome expansion in bonnet fungi (Mycena s.s.) driven by repeated elements and novel gene families across ecological guilds.</title>
        <authorList>
            <consortium name="Lawrence Berkeley National Laboratory"/>
            <person name="Harder C.B."/>
            <person name="Miyauchi S."/>
            <person name="Viragh M."/>
            <person name="Kuo A."/>
            <person name="Thoen E."/>
            <person name="Andreopoulos B."/>
            <person name="Lu D."/>
            <person name="Skrede I."/>
            <person name="Drula E."/>
            <person name="Henrissat B."/>
            <person name="Morin E."/>
            <person name="Kohler A."/>
            <person name="Barry K."/>
            <person name="LaButti K."/>
            <person name="Morin E."/>
            <person name="Salamov A."/>
            <person name="Lipzen A."/>
            <person name="Mereny Z."/>
            <person name="Hegedus B."/>
            <person name="Baldrian P."/>
            <person name="Stursova M."/>
            <person name="Weitz H."/>
            <person name="Taylor A."/>
            <person name="Grigoriev I.V."/>
            <person name="Nagy L.G."/>
            <person name="Martin F."/>
            <person name="Kauserud H."/>
        </authorList>
    </citation>
    <scope>NUCLEOTIDE SEQUENCE</scope>
    <source>
        <strain evidence="3">CBHHK002</strain>
    </source>
</reference>
<feature type="compositionally biased region" description="Polar residues" evidence="1">
    <location>
        <begin position="393"/>
        <end position="402"/>
    </location>
</feature>
<dbReference type="PANTHER" id="PTHR34409">
    <property type="entry name" value="SET DOMAIN-CONTAINING PROTEIN"/>
    <property type="match status" value="1"/>
</dbReference>
<dbReference type="EMBL" id="JARIHO010000043">
    <property type="protein sequence ID" value="KAJ7325830.1"/>
    <property type="molecule type" value="Genomic_DNA"/>
</dbReference>
<feature type="domain" description="DUF6818" evidence="2">
    <location>
        <begin position="120"/>
        <end position="202"/>
    </location>
</feature>
<feature type="region of interest" description="Disordered" evidence="1">
    <location>
        <begin position="1"/>
        <end position="20"/>
    </location>
</feature>
<organism evidence="3 4">
    <name type="scientific">Mycena albidolilacea</name>
    <dbReference type="NCBI Taxonomy" id="1033008"/>
    <lineage>
        <taxon>Eukaryota</taxon>
        <taxon>Fungi</taxon>
        <taxon>Dikarya</taxon>
        <taxon>Basidiomycota</taxon>
        <taxon>Agaricomycotina</taxon>
        <taxon>Agaricomycetes</taxon>
        <taxon>Agaricomycetidae</taxon>
        <taxon>Agaricales</taxon>
        <taxon>Marasmiineae</taxon>
        <taxon>Mycenaceae</taxon>
        <taxon>Mycena</taxon>
    </lineage>
</organism>
<dbReference type="AlphaFoldDB" id="A0AAD6ZJE3"/>
<feature type="compositionally biased region" description="Low complexity" evidence="1">
    <location>
        <begin position="376"/>
        <end position="392"/>
    </location>
</feature>
<feature type="compositionally biased region" description="Polar residues" evidence="1">
    <location>
        <begin position="7"/>
        <end position="20"/>
    </location>
</feature>
<evidence type="ECO:0000259" key="2">
    <source>
        <dbReference type="Pfam" id="PF20681"/>
    </source>
</evidence>
<proteinExistence type="predicted"/>
<feature type="compositionally biased region" description="Basic and acidic residues" evidence="1">
    <location>
        <begin position="331"/>
        <end position="342"/>
    </location>
</feature>
<dbReference type="Proteomes" id="UP001218218">
    <property type="component" value="Unassembled WGS sequence"/>
</dbReference>
<sequence>VPFNFPSPLSGSPRASASNNAYPALIDPRLLPPLPDDDNLNLTDPHTVATAHLGNPAPKVGGSCRKGKDPKGKKRQHSSDSDNGGSDGEHTPKRGRCKGSSNFSKEDVTKLLDSVEKHLPLGQKGWKAVQSDFGKWASGSGRPECDVKSLETKYKLLLKTKKPTGDAYCPPEIKRAHPIEGLINHRADTRELSDSELDEGSDGSIEILNPPAAVRTAVARRATSPPLRCKSRMNAPELVDKLSRAFDPAALQSRNDERAKQSFQTTQIFTLLQQLRDTQATIEALRTQMTIMQNHIHDVERARDRAEMRLEMRRGGYPGPSKPRRHSQFKGRSDVERSNRKVRCEQVYPDGGACTYWISDPSTDGDDESDKENWDPSSSSSHMRLRPSSPLSAPNNAVTGPSTVDAGSATGDKAQSKVGRID</sequence>
<evidence type="ECO:0000313" key="4">
    <source>
        <dbReference type="Proteomes" id="UP001218218"/>
    </source>
</evidence>
<keyword evidence="4" id="KW-1185">Reference proteome</keyword>
<comment type="caution">
    <text evidence="3">The sequence shown here is derived from an EMBL/GenBank/DDBJ whole genome shotgun (WGS) entry which is preliminary data.</text>
</comment>
<dbReference type="PANTHER" id="PTHR34409:SF1">
    <property type="entry name" value="MYB-LIKE DOMAIN-CONTAINING PROTEIN"/>
    <property type="match status" value="1"/>
</dbReference>
<dbReference type="InterPro" id="IPR049203">
    <property type="entry name" value="DUF6818"/>
</dbReference>
<feature type="region of interest" description="Disordered" evidence="1">
    <location>
        <begin position="355"/>
        <end position="422"/>
    </location>
</feature>
<feature type="non-terminal residue" evidence="3">
    <location>
        <position position="1"/>
    </location>
</feature>
<evidence type="ECO:0000313" key="3">
    <source>
        <dbReference type="EMBL" id="KAJ7325830.1"/>
    </source>
</evidence>
<feature type="region of interest" description="Disordered" evidence="1">
    <location>
        <begin position="313"/>
        <end position="342"/>
    </location>
</feature>